<evidence type="ECO:0000313" key="3">
    <source>
        <dbReference type="Proteomes" id="UP000738517"/>
    </source>
</evidence>
<dbReference type="Proteomes" id="UP000738517">
    <property type="component" value="Unassembled WGS sequence"/>
</dbReference>
<accession>A0ABW9YQD9</accession>
<name>A0ABW9YQD9_9GAMM</name>
<evidence type="ECO:0000313" key="2">
    <source>
        <dbReference type="EMBL" id="NBI55473.1"/>
    </source>
</evidence>
<dbReference type="EMBL" id="RSEJ01000031">
    <property type="protein sequence ID" value="NBI55473.1"/>
    <property type="molecule type" value="Genomic_DNA"/>
</dbReference>
<protein>
    <recommendedName>
        <fullName evidence="1">Replication initiation protein-like C-terminal domain-containing protein</fullName>
    </recommendedName>
</protein>
<reference evidence="2 3" key="1">
    <citation type="journal article" date="2017" name="Int. J. Syst. Evol. Microbiol.">
        <title>Photobacterium alginatilyticum sp. nov., a marine bacterium isolated from bottom seawater.</title>
        <authorList>
            <person name="Wang X."/>
            <person name="Wang Y."/>
            <person name="Yang X."/>
            <person name="Sun H."/>
            <person name="Li B."/>
            <person name="Zhang X.H."/>
        </authorList>
    </citation>
    <scope>NUCLEOTIDE SEQUENCE [LARGE SCALE GENOMIC DNA]</scope>
    <source>
        <strain evidence="2 3">P03D4</strain>
    </source>
</reference>
<dbReference type="Pfam" id="PF02486">
    <property type="entry name" value="Rep_trans"/>
    <property type="match status" value="1"/>
</dbReference>
<comment type="caution">
    <text evidence="2">The sequence shown here is derived from an EMBL/GenBank/DDBJ whole genome shotgun (WGS) entry which is preliminary data.</text>
</comment>
<evidence type="ECO:0000259" key="1">
    <source>
        <dbReference type="Pfam" id="PF02486"/>
    </source>
</evidence>
<gene>
    <name evidence="2" type="ORF">EIZ48_23430</name>
</gene>
<sequence>MTRGFLIMKSLIDYLSFTWCPAELGQIIELARMGASLKRLHNSLECSDDDFGVMAESTNNKSYPVHIVELTSSDIAVEGVYKPFSFQSGEVDVMTCGYSHQNFDVSKELRCHLSESEFVVGEDSRKFHEVKRDLLDHFGLNTVDALCHGEVDRFVNRLNFGLGLNENEWTYSLRPGGFSGYPHSANILVNGQQAGLCAWGAKNHGCYVSFSGAGCVALDMLAMQEAIQSLPGAKITRLDIAYDDLAGKKNIDTARELAEEGQFITRGRPCSYSYIESGHMAKVCDYVKESGNTESLKKRYGMIPSLGRSFYVGSRDAGKMLRVYEKGKQLKSEQYPDWVRWELELRSKDRVIPFDALTSPDKYIAGAYPALAHICEDEQCTIATHKRTYLTSVENAVKNGSTQCGKLVNYMRHCLGLTAEQVVHQLTNHLEFHEIPDRLNTPIYQDSAESEEIKTSEMMVLHRNGHQENIFNRLALADFHNKEEITCLV</sequence>
<feature type="domain" description="Replication initiation protein-like C-terminal" evidence="1">
    <location>
        <begin position="233"/>
        <end position="378"/>
    </location>
</feature>
<organism evidence="2 3">
    <name type="scientific">Photobacterium alginatilyticum</name>
    <dbReference type="NCBI Taxonomy" id="1775171"/>
    <lineage>
        <taxon>Bacteria</taxon>
        <taxon>Pseudomonadati</taxon>
        <taxon>Pseudomonadota</taxon>
        <taxon>Gammaproteobacteria</taxon>
        <taxon>Vibrionales</taxon>
        <taxon>Vibrionaceae</taxon>
        <taxon>Photobacterium</taxon>
    </lineage>
</organism>
<proteinExistence type="predicted"/>
<keyword evidence="3" id="KW-1185">Reference proteome</keyword>
<dbReference type="InterPro" id="IPR003491">
    <property type="entry name" value="REP-like_C"/>
</dbReference>